<evidence type="ECO:0000259" key="17">
    <source>
        <dbReference type="Pfam" id="PF02910"/>
    </source>
</evidence>
<dbReference type="InterPro" id="IPR036188">
    <property type="entry name" value="FAD/NAD-bd_sf"/>
</dbReference>
<dbReference type="PANTHER" id="PTHR11632">
    <property type="entry name" value="SUCCINATE DEHYDROGENASE 2 FLAVOPROTEIN SUBUNIT"/>
    <property type="match status" value="1"/>
</dbReference>
<keyword evidence="15" id="KW-0816">Tricarboxylic acid cycle</keyword>
<name>A0ABW8U7P5_9GAMM</name>
<evidence type="ECO:0000256" key="10">
    <source>
        <dbReference type="ARBA" id="ARBA00022982"/>
    </source>
</evidence>
<dbReference type="Pfam" id="PF02910">
    <property type="entry name" value="Succ_DH_flav_C"/>
    <property type="match status" value="1"/>
</dbReference>
<comment type="pathway">
    <text evidence="3 15">Carbohydrate metabolism; tricarboxylic acid cycle; fumarate from succinate (bacterial route): step 1/1.</text>
</comment>
<evidence type="ECO:0000256" key="13">
    <source>
        <dbReference type="ARBA" id="ARBA00049220"/>
    </source>
</evidence>
<keyword evidence="11 15" id="KW-0560">Oxidoreductase</keyword>
<sequence>MASAQDNKINNIPTLNFDAVIVGGGGSGMRASLQLVEGGMKVAVLTKVFPTRSHTVAAQGGIGASLGNMSNDNWHFHFYDTVKGSDWLGDQDAIEYMCREAPKVVYELEHMGMPFDRNADGTIYQRPFGGHSANYGEKPVPRACAAADRTGHALLHTLYQKNLEKGTQFFVEWIALDLIKDADGNINGVIALDQETGNISVFQAPTTVLATGGAGRIFRASTNAYINTGDGLGMVVRAGIPLQDMEFWQFHPTGVAGAGVLLTEGCRGEGAILRNKHGEAFMERYAPTLKDLAPRDFVSRSMDQEIKEGRGCGPNGDYIVMDMTHLGHAEIMKRLPSVFEISHNFANVDITKEPVPVVPTIHYMMGGIPTNIHGQVTVPVLDGHVDEQGLYTEGRIIKGLYAIGECACVSVHGANRLGTNSLLDLVVFGRAAGQHILDEFAKSDRGYKPLDPRVLDFTQARLDKLQNSTQGHNAQEVADEIRAIMQAHAGVFRTQALMDEGVQKILALAPKVENIHLQDKSAVFNTARIEALEVANLYEVAKATMLSAALRHECRGAHSVLDYERPSDDEYAPLGRNDHEWMKHTLWYSEGNRVIYKPVRKKPLTVDYCEPRVRTF</sequence>
<evidence type="ECO:0000256" key="8">
    <source>
        <dbReference type="ARBA" id="ARBA00022630"/>
    </source>
</evidence>
<dbReference type="Gene3D" id="3.90.700.10">
    <property type="entry name" value="Succinate dehydrogenase/fumarate reductase flavoprotein, catalytic domain"/>
    <property type="match status" value="1"/>
</dbReference>
<dbReference type="Pfam" id="PF00890">
    <property type="entry name" value="FAD_binding_2"/>
    <property type="match status" value="1"/>
</dbReference>
<dbReference type="InterPro" id="IPR003952">
    <property type="entry name" value="FRD_SDH_FAD_BS"/>
</dbReference>
<comment type="subcellular location">
    <subcellularLocation>
        <location evidence="2 15">Cell inner membrane</location>
        <topology evidence="2 15">Peripheral membrane protein</topology>
        <orientation evidence="2 15">Cytoplasmic side</orientation>
    </subcellularLocation>
</comment>
<accession>A0ABW8U7P5</accession>
<evidence type="ECO:0000256" key="4">
    <source>
        <dbReference type="ARBA" id="ARBA00008040"/>
    </source>
</evidence>
<feature type="domain" description="FAD-dependent oxidoreductase 2 FAD-binding" evidence="16">
    <location>
        <begin position="18"/>
        <end position="422"/>
    </location>
</feature>
<keyword evidence="15" id="KW-1003">Cell membrane</keyword>
<keyword evidence="15" id="KW-0997">Cell inner membrane</keyword>
<dbReference type="NCBIfam" id="TIGR01812">
    <property type="entry name" value="sdhA_frdA_Gneg"/>
    <property type="match status" value="1"/>
</dbReference>
<keyword evidence="12 15" id="KW-0472">Membrane</keyword>
<dbReference type="PIRSF" id="PIRSF000171">
    <property type="entry name" value="SDHA_APRA_LASPO"/>
    <property type="match status" value="1"/>
</dbReference>
<evidence type="ECO:0000256" key="2">
    <source>
        <dbReference type="ARBA" id="ARBA00004515"/>
    </source>
</evidence>
<evidence type="ECO:0000256" key="5">
    <source>
        <dbReference type="ARBA" id="ARBA00012792"/>
    </source>
</evidence>
<dbReference type="PANTHER" id="PTHR11632:SF51">
    <property type="entry name" value="SUCCINATE DEHYDROGENASE [UBIQUINONE] FLAVOPROTEIN SUBUNIT, MITOCHONDRIAL"/>
    <property type="match status" value="1"/>
</dbReference>
<comment type="similarity">
    <text evidence="4 15">Belongs to the FAD-dependent oxidoreductase 2 family. FRD/SDH subfamily.</text>
</comment>
<evidence type="ECO:0000256" key="11">
    <source>
        <dbReference type="ARBA" id="ARBA00023002"/>
    </source>
</evidence>
<evidence type="ECO:0000259" key="16">
    <source>
        <dbReference type="Pfam" id="PF00890"/>
    </source>
</evidence>
<evidence type="ECO:0000313" key="19">
    <source>
        <dbReference type="Proteomes" id="UP001624684"/>
    </source>
</evidence>
<comment type="caution">
    <text evidence="18">The sequence shown here is derived from an EMBL/GenBank/DDBJ whole genome shotgun (WGS) entry which is preliminary data.</text>
</comment>
<dbReference type="SUPFAM" id="SSF46977">
    <property type="entry name" value="Succinate dehydrogenase/fumarate reductase flavoprotein C-terminal domain"/>
    <property type="match status" value="1"/>
</dbReference>
<dbReference type="InterPro" id="IPR015939">
    <property type="entry name" value="Fum_Rdtase/Succ_DH_flav-like_C"/>
</dbReference>
<keyword evidence="7 15" id="KW-0813">Transport</keyword>
<dbReference type="Proteomes" id="UP001624684">
    <property type="component" value="Unassembled WGS sequence"/>
</dbReference>
<dbReference type="InterPro" id="IPR011281">
    <property type="entry name" value="Succ_DH_flav_su_fwd"/>
</dbReference>
<dbReference type="SUPFAM" id="SSF56425">
    <property type="entry name" value="Succinate dehydrogenase/fumarate reductase flavoprotein, catalytic domain"/>
    <property type="match status" value="1"/>
</dbReference>
<dbReference type="SUPFAM" id="SSF51905">
    <property type="entry name" value="FAD/NAD(P)-binding domain"/>
    <property type="match status" value="1"/>
</dbReference>
<evidence type="ECO:0000313" key="18">
    <source>
        <dbReference type="EMBL" id="MFL1732575.1"/>
    </source>
</evidence>
<dbReference type="Gene3D" id="3.50.50.60">
    <property type="entry name" value="FAD/NAD(P)-binding domain"/>
    <property type="match status" value="1"/>
</dbReference>
<dbReference type="InterPro" id="IPR037099">
    <property type="entry name" value="Fum_R/Succ_DH_flav-like_C_sf"/>
</dbReference>
<dbReference type="Gene3D" id="4.10.80.40">
    <property type="entry name" value="succinate dehydrogenase protein domain"/>
    <property type="match status" value="1"/>
</dbReference>
<keyword evidence="9 15" id="KW-0274">FAD</keyword>
<dbReference type="InterPro" id="IPR027477">
    <property type="entry name" value="Succ_DH/fumarate_Rdtase_cat_sf"/>
</dbReference>
<dbReference type="InterPro" id="IPR030664">
    <property type="entry name" value="SdhA/FrdA/AprA"/>
</dbReference>
<evidence type="ECO:0000256" key="9">
    <source>
        <dbReference type="ARBA" id="ARBA00022827"/>
    </source>
</evidence>
<evidence type="ECO:0000256" key="7">
    <source>
        <dbReference type="ARBA" id="ARBA00022448"/>
    </source>
</evidence>
<protein>
    <recommendedName>
        <fullName evidence="6 14">Succinate dehydrogenase flavoprotein subunit</fullName>
        <ecNumber evidence="5 15">1.3.5.1</ecNumber>
    </recommendedName>
</protein>
<comment type="cofactor">
    <cofactor evidence="1 15">
        <name>FAD</name>
        <dbReference type="ChEBI" id="CHEBI:57692"/>
    </cofactor>
</comment>
<keyword evidence="8 15" id="KW-0285">Flavoprotein</keyword>
<proteinExistence type="inferred from homology"/>
<dbReference type="InterPro" id="IPR003953">
    <property type="entry name" value="FAD-dep_OxRdtase_2_FAD-bd"/>
</dbReference>
<evidence type="ECO:0000256" key="1">
    <source>
        <dbReference type="ARBA" id="ARBA00001974"/>
    </source>
</evidence>
<evidence type="ECO:0000256" key="15">
    <source>
        <dbReference type="RuleBase" id="RU362051"/>
    </source>
</evidence>
<keyword evidence="19" id="KW-1185">Reference proteome</keyword>
<evidence type="ECO:0000256" key="3">
    <source>
        <dbReference type="ARBA" id="ARBA00004894"/>
    </source>
</evidence>
<dbReference type="NCBIfam" id="TIGR01816">
    <property type="entry name" value="sdhA_forward"/>
    <property type="match status" value="1"/>
</dbReference>
<dbReference type="PROSITE" id="PS00504">
    <property type="entry name" value="FRD_SDH_FAD_BINDING"/>
    <property type="match status" value="1"/>
</dbReference>
<dbReference type="Gene3D" id="1.20.58.100">
    <property type="entry name" value="Fumarate reductase/succinate dehydrogenase flavoprotein-like, C-terminal domain"/>
    <property type="match status" value="1"/>
</dbReference>
<dbReference type="EMBL" id="JBJJXE010000008">
    <property type="protein sequence ID" value="MFL1732575.1"/>
    <property type="molecule type" value="Genomic_DNA"/>
</dbReference>
<organism evidence="18 19">
    <name type="scientific">Moraxella oculi</name>
    <dbReference type="NCBI Taxonomy" id="2940516"/>
    <lineage>
        <taxon>Bacteria</taxon>
        <taxon>Pseudomonadati</taxon>
        <taxon>Pseudomonadota</taxon>
        <taxon>Gammaproteobacteria</taxon>
        <taxon>Moraxellales</taxon>
        <taxon>Moraxellaceae</taxon>
        <taxon>Moraxella</taxon>
    </lineage>
</organism>
<dbReference type="EC" id="1.3.5.1" evidence="5 15"/>
<evidence type="ECO:0000256" key="6">
    <source>
        <dbReference type="ARBA" id="ARBA00019965"/>
    </source>
</evidence>
<keyword evidence="10 15" id="KW-0249">Electron transport</keyword>
<dbReference type="InterPro" id="IPR014006">
    <property type="entry name" value="Succ_Dhase_FrdA_Gneg"/>
</dbReference>
<gene>
    <name evidence="18" type="primary">sdhA</name>
    <name evidence="18" type="ORF">ACJHVH_06145</name>
</gene>
<evidence type="ECO:0000256" key="14">
    <source>
        <dbReference type="NCBIfam" id="TIGR01816"/>
    </source>
</evidence>
<reference evidence="18 19" key="1">
    <citation type="submission" date="2024-11" db="EMBL/GenBank/DDBJ databases">
        <title>First Report of Moraxella oculi in Brazil in an Infectious Bovine Keratoconjunctivitis Outbreak.</title>
        <authorList>
            <person name="Carvalho C.V."/>
            <person name="Domingues R."/>
            <person name="Coutinho C."/>
            <person name="Honorio N.T.B.S."/>
            <person name="Faza D.R.L.R."/>
            <person name="Carvalho W.A."/>
            <person name="Machado A.B.F."/>
            <person name="Martins M.F."/>
            <person name="Gaspar E.B."/>
        </authorList>
    </citation>
    <scope>NUCLEOTIDE SEQUENCE [LARGE SCALE GENOMIC DNA]</scope>
    <source>
        <strain evidence="18 19">2117LE</strain>
    </source>
</reference>
<feature type="domain" description="Fumarate reductase/succinate dehydrogenase flavoprotein-like C-terminal" evidence="17">
    <location>
        <begin position="479"/>
        <end position="614"/>
    </location>
</feature>
<dbReference type="RefSeq" id="WP_407069157.1">
    <property type="nucleotide sequence ID" value="NZ_JBJJXE010000008.1"/>
</dbReference>
<evidence type="ECO:0000256" key="12">
    <source>
        <dbReference type="ARBA" id="ARBA00023136"/>
    </source>
</evidence>
<comment type="catalytic activity">
    <reaction evidence="13 15">
        <text>a quinone + succinate = fumarate + a quinol</text>
        <dbReference type="Rhea" id="RHEA:40523"/>
        <dbReference type="ChEBI" id="CHEBI:24646"/>
        <dbReference type="ChEBI" id="CHEBI:29806"/>
        <dbReference type="ChEBI" id="CHEBI:30031"/>
        <dbReference type="ChEBI" id="CHEBI:132124"/>
        <dbReference type="EC" id="1.3.5.1"/>
    </reaction>
</comment>